<dbReference type="FunFam" id="1.10.287.1080:FF:000003">
    <property type="entry name" value="Nucleoside triphosphate pyrophosphohydrolase"/>
    <property type="match status" value="1"/>
</dbReference>
<feature type="domain" description="NTP pyrophosphohydrolase MazG-like" evidence="2">
    <location>
        <begin position="258"/>
        <end position="331"/>
    </location>
</feature>
<dbReference type="Pfam" id="PF03819">
    <property type="entry name" value="MazG"/>
    <property type="match status" value="1"/>
</dbReference>
<dbReference type="InterPro" id="IPR035013">
    <property type="entry name" value="YabN_N"/>
</dbReference>
<dbReference type="GO" id="GO:0046047">
    <property type="term" value="P:TTP catabolic process"/>
    <property type="evidence" value="ECO:0007669"/>
    <property type="project" value="TreeGrafter"/>
</dbReference>
<dbReference type="GO" id="GO:0046052">
    <property type="term" value="P:UTP catabolic process"/>
    <property type="evidence" value="ECO:0007669"/>
    <property type="project" value="TreeGrafter"/>
</dbReference>
<dbReference type="EMBL" id="JJRY01000027">
    <property type="protein sequence ID" value="KEF36422.1"/>
    <property type="molecule type" value="Genomic_DNA"/>
</dbReference>
<dbReference type="Pfam" id="PF00590">
    <property type="entry name" value="TP_methylase"/>
    <property type="match status" value="1"/>
</dbReference>
<accession>A0A072NGN7</accession>
<dbReference type="NCBIfam" id="TIGR00444">
    <property type="entry name" value="mazG"/>
    <property type="match status" value="1"/>
</dbReference>
<dbReference type="GO" id="GO:0046081">
    <property type="term" value="P:dUTP catabolic process"/>
    <property type="evidence" value="ECO:0007669"/>
    <property type="project" value="TreeGrafter"/>
</dbReference>
<dbReference type="RefSeq" id="WP_035198268.1">
    <property type="nucleotide sequence ID" value="NZ_JJRY01000027.1"/>
</dbReference>
<evidence type="ECO:0000313" key="4">
    <source>
        <dbReference type="Proteomes" id="UP000027936"/>
    </source>
</evidence>
<dbReference type="CDD" id="cd11528">
    <property type="entry name" value="NTP-PPase_MazG_Nterm"/>
    <property type="match status" value="1"/>
</dbReference>
<dbReference type="Gene3D" id="1.10.287.1080">
    <property type="entry name" value="MazG-like"/>
    <property type="match status" value="2"/>
</dbReference>
<dbReference type="SUPFAM" id="SSF101386">
    <property type="entry name" value="all-alpha NTP pyrophosphatases"/>
    <property type="match status" value="2"/>
</dbReference>
<dbReference type="InterPro" id="IPR035996">
    <property type="entry name" value="4pyrrol_Methylase_sf"/>
</dbReference>
<sequence>MTNKITVLGLGAGDFEQLPIGIYRQLKETSTPLVLRTKEHPVVDELVKEGIVFQSFDDIYESHDKFEEVYEHIVDILLQKVKETDITYAVPGHPLVAERTVKMLLEEVQSGKGDFEVKIEGGQSFFDAMFTALEIDPVEGFQFLDGTDLHEEELQLKQHIIIGQVYDSYIASEVKLTLMERLPDDYEVVIVTAAGSRDQVLKSVPLYELDREAELSNLTSVYVPPVRETELLYGEFQALRKVIADLRGPNGCPWDREQTHQSLKKYLVEETYEVLDAIDGGDDDLLIEELGDVLLQVMLHAQIGEDDGYFTIQDVIRAITEKMIRRHPHVFGEVSVDSADEVVKNWDEIKRGEKPEVVHESLLDGIPKELPSLYRAYELQKKAAKVGFDWKEVEPMWAKVKEEMAEFENEAAALSKDRLEKEFGDIIFALVNVARFYKIDPEEGLRATNLKFYNRFCFIEETIKNKGYDIAKMSLNELDAIWEDAKKREE</sequence>
<dbReference type="InterPro" id="IPR014777">
    <property type="entry name" value="4pyrrole_Mease_sub1"/>
</dbReference>
<dbReference type="NCBIfam" id="NF007113">
    <property type="entry name" value="PRK09562.1"/>
    <property type="match status" value="1"/>
</dbReference>
<proteinExistence type="predicted"/>
<dbReference type="CDD" id="cd11723">
    <property type="entry name" value="YabN_N_like"/>
    <property type="match status" value="1"/>
</dbReference>
<dbReference type="Proteomes" id="UP000027936">
    <property type="component" value="Unassembled WGS sequence"/>
</dbReference>
<dbReference type="InterPro" id="IPR011551">
    <property type="entry name" value="NTP_PyrPHydrolase_MazG"/>
</dbReference>
<dbReference type="GO" id="GO:0047429">
    <property type="term" value="F:nucleoside triphosphate diphosphatase activity"/>
    <property type="evidence" value="ECO:0007669"/>
    <property type="project" value="InterPro"/>
</dbReference>
<comment type="caution">
    <text evidence="3">The sequence shown here is derived from an EMBL/GenBank/DDBJ whole genome shotgun (WGS) entry which is preliminary data.</text>
</comment>
<dbReference type="InterPro" id="IPR048011">
    <property type="entry name" value="NTP-PPase_MazG-like_C"/>
</dbReference>
<dbReference type="OrthoDB" id="9808939at2"/>
<dbReference type="FunFam" id="3.40.1010.10:FF:000008">
    <property type="entry name" value="Similar to nucleoside triphosphate pyrophosphohydrolase, MazG"/>
    <property type="match status" value="1"/>
</dbReference>
<dbReference type="PATRIC" id="fig|1348973.3.peg.4266"/>
<dbReference type="PANTHER" id="PTHR30522">
    <property type="entry name" value="NUCLEOSIDE TRIPHOSPHATE PYROPHOSPHOHYDROLASE"/>
    <property type="match status" value="1"/>
</dbReference>
<dbReference type="InterPro" id="IPR004518">
    <property type="entry name" value="MazG-like_dom"/>
</dbReference>
<protein>
    <submittedName>
        <fullName evidence="3">MazG family protein</fullName>
    </submittedName>
</protein>
<dbReference type="GO" id="GO:0046061">
    <property type="term" value="P:dATP catabolic process"/>
    <property type="evidence" value="ECO:0007669"/>
    <property type="project" value="TreeGrafter"/>
</dbReference>
<feature type="domain" description="Tetrapyrrole methylase" evidence="1">
    <location>
        <begin position="4"/>
        <end position="209"/>
    </location>
</feature>
<reference evidence="3 4" key="1">
    <citation type="submission" date="2014-04" db="EMBL/GenBank/DDBJ databases">
        <title>Draft genome sequence of Bacillus azotoformans MEV2011, a (co-) denitrifying strain unable to grow in the presence of oxygen.</title>
        <authorList>
            <person name="Nielsen M."/>
            <person name="Schreiber L."/>
            <person name="Finster K."/>
            <person name="Schramm A."/>
        </authorList>
    </citation>
    <scope>NUCLEOTIDE SEQUENCE [LARGE SCALE GENOMIC DNA]</scope>
    <source>
        <strain evidence="3 4">MEV2011</strain>
    </source>
</reference>
<dbReference type="GO" id="GO:0006950">
    <property type="term" value="P:response to stress"/>
    <property type="evidence" value="ECO:0007669"/>
    <property type="project" value="UniProtKB-ARBA"/>
</dbReference>
<dbReference type="FunFam" id="1.10.287.1080:FF:000001">
    <property type="entry name" value="Nucleoside triphosphate pyrophosphohydrolase"/>
    <property type="match status" value="1"/>
</dbReference>
<dbReference type="GO" id="GO:0008168">
    <property type="term" value="F:methyltransferase activity"/>
    <property type="evidence" value="ECO:0007669"/>
    <property type="project" value="InterPro"/>
</dbReference>
<evidence type="ECO:0000313" key="3">
    <source>
        <dbReference type="EMBL" id="KEF36422.1"/>
    </source>
</evidence>
<dbReference type="CDD" id="cd11529">
    <property type="entry name" value="NTP-PPase_MazG_Cterm"/>
    <property type="match status" value="1"/>
</dbReference>
<dbReference type="PIRSF" id="PIRSF002845">
    <property type="entry name" value="Ttrprl_mtas_MazG"/>
    <property type="match status" value="1"/>
</dbReference>
<dbReference type="GO" id="GO:0046076">
    <property type="term" value="P:dTTP catabolic process"/>
    <property type="evidence" value="ECO:0007669"/>
    <property type="project" value="TreeGrafter"/>
</dbReference>
<dbReference type="InterPro" id="IPR048015">
    <property type="entry name" value="NTP-PPase_MazG-like_N"/>
</dbReference>
<dbReference type="GO" id="GO:0006203">
    <property type="term" value="P:dGTP catabolic process"/>
    <property type="evidence" value="ECO:0007669"/>
    <property type="project" value="TreeGrafter"/>
</dbReference>
<evidence type="ECO:0000259" key="1">
    <source>
        <dbReference type="Pfam" id="PF00590"/>
    </source>
</evidence>
<name>A0A072NGN7_SCHAZ</name>
<dbReference type="SUPFAM" id="SSF53790">
    <property type="entry name" value="Tetrapyrrole methylase"/>
    <property type="match status" value="1"/>
</dbReference>
<dbReference type="PANTHER" id="PTHR30522:SF0">
    <property type="entry name" value="NUCLEOSIDE TRIPHOSPHATE PYROPHOSPHOHYDROLASE"/>
    <property type="match status" value="1"/>
</dbReference>
<dbReference type="InterPro" id="IPR000878">
    <property type="entry name" value="4pyrrol_Mease"/>
</dbReference>
<evidence type="ECO:0000259" key="2">
    <source>
        <dbReference type="Pfam" id="PF03819"/>
    </source>
</evidence>
<organism evidence="3 4">
    <name type="scientific">Schinkia azotoformans MEV2011</name>
    <dbReference type="NCBI Taxonomy" id="1348973"/>
    <lineage>
        <taxon>Bacteria</taxon>
        <taxon>Bacillati</taxon>
        <taxon>Bacillota</taxon>
        <taxon>Bacilli</taxon>
        <taxon>Bacillales</taxon>
        <taxon>Bacillaceae</taxon>
        <taxon>Calidifontibacillus/Schinkia group</taxon>
        <taxon>Schinkia</taxon>
    </lineage>
</organism>
<gene>
    <name evidence="3" type="ORF">M670_04392</name>
</gene>
<dbReference type="AlphaFoldDB" id="A0A072NGN7"/>
<dbReference type="Gene3D" id="3.40.1010.10">
    <property type="entry name" value="Cobalt-precorrin-4 Transmethylase, Domain 1"/>
    <property type="match status" value="1"/>
</dbReference>
<dbReference type="InterPro" id="IPR024180">
    <property type="entry name" value="Tetrapyrrole_Mease/MazG_pred"/>
</dbReference>